<sequence>MTHAAPDDEKEQTGEDVAAPTSDGSLFGNLTSQASGAAAVAAGAAAKVGNGGGIAGEFARAGAEAGTNPTDAAGLAKLAGKSFMRTLGAITKGSIDTANEIAHDISTGEPITEIVDQRVEQVRSAAWSALGMEERVGGIALGKGATARDLRAQGDALIDISWNVAAQPREQHPAFKQILDSLVPDEARILRFLAVAGPQPAIDIRTKTFLMKGSERIAGGISYIADMAGCAWPDRDQHYLANLNRLGLVRFSEEPVDDYRRYSLLSAHAKAMEAQEKAKKTMDVYRSIYLSLFGKQFTEACFTLEGYDAGGWADSSYNDNIIGKGRRVYAPKHH</sequence>
<dbReference type="Pfam" id="PF14337">
    <property type="entry name" value="Abi_alpha"/>
    <property type="match status" value="1"/>
</dbReference>
<protein>
    <submittedName>
        <fullName evidence="2">DUF4393 domain-containing protein</fullName>
    </submittedName>
</protein>
<accession>A0A848KEH0</accession>
<keyword evidence="3" id="KW-1185">Reference proteome</keyword>
<dbReference type="AlphaFoldDB" id="A0A848KEH0"/>
<dbReference type="RefSeq" id="WP_169588719.1">
    <property type="nucleotide sequence ID" value="NZ_VCQU01000005.1"/>
</dbReference>
<name>A0A848KEH0_9NOCA</name>
<proteinExistence type="predicted"/>
<evidence type="ECO:0000256" key="1">
    <source>
        <dbReference type="SAM" id="MobiDB-lite"/>
    </source>
</evidence>
<organism evidence="2 3">
    <name type="scientific">Antrihabitans stalactiti</name>
    <dbReference type="NCBI Taxonomy" id="2584121"/>
    <lineage>
        <taxon>Bacteria</taxon>
        <taxon>Bacillati</taxon>
        <taxon>Actinomycetota</taxon>
        <taxon>Actinomycetes</taxon>
        <taxon>Mycobacteriales</taxon>
        <taxon>Nocardiaceae</taxon>
        <taxon>Antrihabitans</taxon>
    </lineage>
</organism>
<feature type="compositionally biased region" description="Basic and acidic residues" evidence="1">
    <location>
        <begin position="1"/>
        <end position="13"/>
    </location>
</feature>
<dbReference type="EMBL" id="VCQU01000005">
    <property type="protein sequence ID" value="NMN96621.1"/>
    <property type="molecule type" value="Genomic_DNA"/>
</dbReference>
<dbReference type="InterPro" id="IPR025506">
    <property type="entry name" value="Abi_alpha"/>
</dbReference>
<evidence type="ECO:0000313" key="3">
    <source>
        <dbReference type="Proteomes" id="UP000535543"/>
    </source>
</evidence>
<evidence type="ECO:0000313" key="2">
    <source>
        <dbReference type="EMBL" id="NMN96621.1"/>
    </source>
</evidence>
<reference evidence="2 3" key="1">
    <citation type="submission" date="2019-05" db="EMBL/GenBank/DDBJ databases">
        <authorList>
            <person name="Lee S.D."/>
        </authorList>
    </citation>
    <scope>NUCLEOTIDE SEQUENCE [LARGE SCALE GENOMIC DNA]</scope>
    <source>
        <strain evidence="2 3">YC2-7</strain>
    </source>
</reference>
<feature type="region of interest" description="Disordered" evidence="1">
    <location>
        <begin position="1"/>
        <end position="25"/>
    </location>
</feature>
<dbReference type="Gene3D" id="3.30.110.190">
    <property type="match status" value="1"/>
</dbReference>
<dbReference type="Proteomes" id="UP000535543">
    <property type="component" value="Unassembled WGS sequence"/>
</dbReference>
<gene>
    <name evidence="2" type="ORF">FGL95_16395</name>
</gene>
<comment type="caution">
    <text evidence="2">The sequence shown here is derived from an EMBL/GenBank/DDBJ whole genome shotgun (WGS) entry which is preliminary data.</text>
</comment>
<reference evidence="2 3" key="2">
    <citation type="submission" date="2020-06" db="EMBL/GenBank/DDBJ databases">
        <title>Antribacter stalactiti gen. nov., sp. nov., a new member of the family Nacardiaceae isolated from a cave.</title>
        <authorList>
            <person name="Kim I.S."/>
        </authorList>
    </citation>
    <scope>NUCLEOTIDE SEQUENCE [LARGE SCALE GENOMIC DNA]</scope>
    <source>
        <strain evidence="2 3">YC2-7</strain>
    </source>
</reference>